<organism evidence="8 9">
    <name type="scientific">Corynebacterium urealyticum</name>
    <dbReference type="NCBI Taxonomy" id="43771"/>
    <lineage>
        <taxon>Bacteria</taxon>
        <taxon>Bacillati</taxon>
        <taxon>Actinomycetota</taxon>
        <taxon>Actinomycetes</taxon>
        <taxon>Mycobacteriales</taxon>
        <taxon>Corynebacteriaceae</taxon>
        <taxon>Corynebacterium</taxon>
    </lineage>
</organism>
<dbReference type="Proteomes" id="UP000324726">
    <property type="component" value="Unassembled WGS sequence"/>
</dbReference>
<proteinExistence type="predicted"/>
<evidence type="ECO:0000259" key="7">
    <source>
        <dbReference type="PROSITE" id="PS50879"/>
    </source>
</evidence>
<dbReference type="PIRSF" id="PIRSF036922">
    <property type="entry name" value="RNaseH_PGAM"/>
    <property type="match status" value="1"/>
</dbReference>
<dbReference type="RefSeq" id="WP_148813050.1">
    <property type="nucleotide sequence ID" value="NZ_VSZI01000001.1"/>
</dbReference>
<feature type="region of interest" description="Disordered" evidence="6">
    <location>
        <begin position="179"/>
        <end position="231"/>
    </location>
</feature>
<dbReference type="Gene3D" id="3.30.420.10">
    <property type="entry name" value="Ribonuclease H-like superfamily/Ribonuclease H"/>
    <property type="match status" value="1"/>
</dbReference>
<dbReference type="AlphaFoldDB" id="A0A5D4FZ56"/>
<dbReference type="InterPro" id="IPR001345">
    <property type="entry name" value="PG/BPGM_mutase_AS"/>
</dbReference>
<gene>
    <name evidence="8" type="ORF">FYJ87_05290</name>
</gene>
<accession>A0A5D4FZ56</accession>
<dbReference type="InterPro" id="IPR029033">
    <property type="entry name" value="His_PPase_superfam"/>
</dbReference>
<dbReference type="GO" id="GO:0016791">
    <property type="term" value="F:phosphatase activity"/>
    <property type="evidence" value="ECO:0007669"/>
    <property type="project" value="TreeGrafter"/>
</dbReference>
<dbReference type="PANTHER" id="PTHR48100">
    <property type="entry name" value="BROAD-SPECIFICITY PHOSPHATASE YOR283W-RELATED"/>
    <property type="match status" value="1"/>
</dbReference>
<feature type="region of interest" description="Disordered" evidence="6">
    <location>
        <begin position="1"/>
        <end position="24"/>
    </location>
</feature>
<dbReference type="GO" id="GO:0005737">
    <property type="term" value="C:cytoplasm"/>
    <property type="evidence" value="ECO:0007669"/>
    <property type="project" value="TreeGrafter"/>
</dbReference>
<dbReference type="InterPro" id="IPR036397">
    <property type="entry name" value="RNaseH_sf"/>
</dbReference>
<evidence type="ECO:0000256" key="2">
    <source>
        <dbReference type="ARBA" id="ARBA00023235"/>
    </source>
</evidence>
<feature type="active site" description="Tele-phosphohistidine intermediate" evidence="3">
    <location>
        <position position="244"/>
    </location>
</feature>
<dbReference type="GO" id="GO:0003676">
    <property type="term" value="F:nucleic acid binding"/>
    <property type="evidence" value="ECO:0007669"/>
    <property type="project" value="InterPro"/>
</dbReference>
<dbReference type="NCBIfam" id="NF005567">
    <property type="entry name" value="PRK07238.1"/>
    <property type="match status" value="1"/>
</dbReference>
<feature type="active site" description="Proton donor/acceptor" evidence="4">
    <location>
        <position position="321"/>
    </location>
</feature>
<evidence type="ECO:0000313" key="8">
    <source>
        <dbReference type="EMBL" id="TYR21022.1"/>
    </source>
</evidence>
<evidence type="ECO:0000256" key="4">
    <source>
        <dbReference type="PIRSR" id="PIRSR613078-1"/>
    </source>
</evidence>
<feature type="domain" description="RNase H type-1" evidence="7">
    <location>
        <begin position="1"/>
        <end position="138"/>
    </location>
</feature>
<evidence type="ECO:0000256" key="6">
    <source>
        <dbReference type="SAM" id="MobiDB-lite"/>
    </source>
</evidence>
<dbReference type="EMBL" id="VSZI01000001">
    <property type="protein sequence ID" value="TYR21022.1"/>
    <property type="molecule type" value="Genomic_DNA"/>
</dbReference>
<comment type="caution">
    <text evidence="8">The sequence shown here is derived from an EMBL/GenBank/DDBJ whole genome shotgun (WGS) entry which is preliminary data.</text>
</comment>
<dbReference type="GO" id="GO:0004523">
    <property type="term" value="F:RNA-DNA hybrid ribonuclease activity"/>
    <property type="evidence" value="ECO:0007669"/>
    <property type="project" value="InterPro"/>
</dbReference>
<keyword evidence="1" id="KW-0324">Glycolysis</keyword>
<sequence length="440" mass="47543">MRLSVECDGGSRGNPGPAGTGSSVKDAAGAEVGCVWQFIKHATNNVAEYQGLINGLNLAVEIAGQQGVKPGSLSVDVRMDSKLVVEQMSGRWKIKHPDMKPLAQEVKRIEGQLAQVSYTWVPRAQNARADELANRAMDDREGGQWIDDELATAGAASAVSQADNAEGADMLFDLDQPSDEAADTTQDKPAQRKKAETQGEAAQDDPAQRAEQPVEGEDEQQSAGVSPTAWMGKTEPTTLLLLRHGQTELNRDGKYSGRGNPELTDLGKKQIAHAARHISERGDVDVILSSPLGRCQETARAAAEALGMGKNAITTDEAIIEMDFGAWEGRRFVEIQEDHPEEHRECFTYATAAPHGGESPEQVYRRVSEFVDRVIAEYPGKTVLVVTHMMPIKSVLRRALGTGGEIYRSLHLDVASLSVADFLPNGAGVVRLVNESHYLG</sequence>
<dbReference type="CDD" id="cd09279">
    <property type="entry name" value="RNase_HI_like"/>
    <property type="match status" value="1"/>
</dbReference>
<name>A0A5D4FZ56_9CORY</name>
<dbReference type="CDD" id="cd07067">
    <property type="entry name" value="HP_PGM_like"/>
    <property type="match status" value="1"/>
</dbReference>
<dbReference type="InterPro" id="IPR050275">
    <property type="entry name" value="PGM_Phosphatase"/>
</dbReference>
<reference evidence="8 9" key="1">
    <citation type="submission" date="2019-08" db="EMBL/GenBank/DDBJ databases">
        <title>Draft genome of C. urealyticum strain VH4248.</title>
        <authorList>
            <person name="Navas J."/>
        </authorList>
    </citation>
    <scope>NUCLEOTIDE SEQUENCE [LARGE SCALE GENOMIC DNA]</scope>
    <source>
        <strain evidence="8 9">VH4248</strain>
    </source>
</reference>
<dbReference type="InterPro" id="IPR013078">
    <property type="entry name" value="His_Pase_superF_clade-1"/>
</dbReference>
<dbReference type="PANTHER" id="PTHR48100:SF1">
    <property type="entry name" value="HISTIDINE PHOSPHATASE FAMILY PROTEIN-RELATED"/>
    <property type="match status" value="1"/>
</dbReference>
<dbReference type="Gene3D" id="3.40.50.1240">
    <property type="entry name" value="Phosphoglycerate mutase-like"/>
    <property type="match status" value="1"/>
</dbReference>
<dbReference type="InterPro" id="IPR012337">
    <property type="entry name" value="RNaseH-like_sf"/>
</dbReference>
<feature type="binding site" evidence="5">
    <location>
        <begin position="243"/>
        <end position="250"/>
    </location>
    <ligand>
        <name>substrate</name>
    </ligand>
</feature>
<dbReference type="SUPFAM" id="SSF53254">
    <property type="entry name" value="Phosphoglycerate mutase-like"/>
    <property type="match status" value="1"/>
</dbReference>
<feature type="active site" description="Proton donor/acceptor; for phosphatase activity" evidence="3">
    <location>
        <position position="321"/>
    </location>
</feature>
<dbReference type="PROSITE" id="PS50879">
    <property type="entry name" value="RNASE_H_1"/>
    <property type="match status" value="1"/>
</dbReference>
<dbReference type="InterPro" id="IPR014636">
    <property type="entry name" value="RNaseH/PGlycerate_mutase"/>
</dbReference>
<evidence type="ECO:0000256" key="5">
    <source>
        <dbReference type="PIRSR" id="PIRSR613078-2"/>
    </source>
</evidence>
<protein>
    <submittedName>
        <fullName evidence="8">Bifunctional RNase H/acid phosphatase</fullName>
    </submittedName>
</protein>
<dbReference type="InterPro" id="IPR002156">
    <property type="entry name" value="RNaseH_domain"/>
</dbReference>
<dbReference type="Pfam" id="PF00300">
    <property type="entry name" value="His_Phos_1"/>
    <property type="match status" value="1"/>
</dbReference>
<keyword evidence="2" id="KW-0413">Isomerase</keyword>
<evidence type="ECO:0000313" key="9">
    <source>
        <dbReference type="Proteomes" id="UP000324726"/>
    </source>
</evidence>
<dbReference type="SMART" id="SM00855">
    <property type="entry name" value="PGAM"/>
    <property type="match status" value="1"/>
</dbReference>
<feature type="compositionally biased region" description="Gly residues" evidence="6">
    <location>
        <begin position="10"/>
        <end position="19"/>
    </location>
</feature>
<dbReference type="SUPFAM" id="SSF53098">
    <property type="entry name" value="Ribonuclease H-like"/>
    <property type="match status" value="1"/>
</dbReference>
<evidence type="ECO:0000256" key="3">
    <source>
        <dbReference type="PIRSR" id="PIRSR036922-1"/>
    </source>
</evidence>
<feature type="binding site" evidence="5">
    <location>
        <position position="294"/>
    </location>
    <ligand>
        <name>substrate</name>
    </ligand>
</feature>
<dbReference type="Pfam" id="PF13456">
    <property type="entry name" value="RVT_3"/>
    <property type="match status" value="1"/>
</dbReference>
<dbReference type="PROSITE" id="PS00175">
    <property type="entry name" value="PG_MUTASE"/>
    <property type="match status" value="1"/>
</dbReference>
<feature type="compositionally biased region" description="Basic and acidic residues" evidence="6">
    <location>
        <begin position="185"/>
        <end position="197"/>
    </location>
</feature>
<evidence type="ECO:0000256" key="1">
    <source>
        <dbReference type="ARBA" id="ARBA00023152"/>
    </source>
</evidence>